<evidence type="ECO:0000256" key="3">
    <source>
        <dbReference type="ARBA" id="ARBA00022692"/>
    </source>
</evidence>
<evidence type="ECO:0000256" key="6">
    <source>
        <dbReference type="ARBA" id="ARBA00023136"/>
    </source>
</evidence>
<dbReference type="PANTHER" id="PTHR43731:SF14">
    <property type="entry name" value="PRESENILIN-ASSOCIATED RHOMBOID-LIKE PROTEIN, MITOCHONDRIAL"/>
    <property type="match status" value="1"/>
</dbReference>
<evidence type="ECO:0000313" key="9">
    <source>
        <dbReference type="EMBL" id="SFP62249.1"/>
    </source>
</evidence>
<dbReference type="InterPro" id="IPR035952">
    <property type="entry name" value="Rhomboid-like_sf"/>
</dbReference>
<dbReference type="Proteomes" id="UP000199031">
    <property type="component" value="Unassembled WGS sequence"/>
</dbReference>
<dbReference type="GO" id="GO:0016020">
    <property type="term" value="C:membrane"/>
    <property type="evidence" value="ECO:0007669"/>
    <property type="project" value="UniProtKB-SubCell"/>
</dbReference>
<feature type="transmembrane region" description="Helical" evidence="7">
    <location>
        <begin position="110"/>
        <end position="132"/>
    </location>
</feature>
<evidence type="ECO:0000259" key="8">
    <source>
        <dbReference type="Pfam" id="PF01694"/>
    </source>
</evidence>
<evidence type="ECO:0000256" key="4">
    <source>
        <dbReference type="ARBA" id="ARBA00022801"/>
    </source>
</evidence>
<dbReference type="InterPro" id="IPR050925">
    <property type="entry name" value="Rhomboid_protease_S54"/>
</dbReference>
<dbReference type="SUPFAM" id="SSF144091">
    <property type="entry name" value="Rhomboid-like"/>
    <property type="match status" value="1"/>
</dbReference>
<reference evidence="9 10" key="1">
    <citation type="submission" date="2016-10" db="EMBL/GenBank/DDBJ databases">
        <authorList>
            <person name="de Groot N.N."/>
        </authorList>
    </citation>
    <scope>NUCLEOTIDE SEQUENCE [LARGE SCALE GENOMIC DNA]</scope>
    <source>
        <strain evidence="9 10">DSM 28286</strain>
    </source>
</reference>
<feature type="transmembrane region" description="Helical" evidence="7">
    <location>
        <begin position="78"/>
        <end position="103"/>
    </location>
</feature>
<evidence type="ECO:0000256" key="5">
    <source>
        <dbReference type="ARBA" id="ARBA00022989"/>
    </source>
</evidence>
<name>A0A1I5RUK7_9BACT</name>
<feature type="transmembrane region" description="Helical" evidence="7">
    <location>
        <begin position="174"/>
        <end position="193"/>
    </location>
</feature>
<keyword evidence="9" id="KW-0645">Protease</keyword>
<dbReference type="AlphaFoldDB" id="A0A1I5RUK7"/>
<dbReference type="RefSeq" id="WP_090654020.1">
    <property type="nucleotide sequence ID" value="NZ_FOXQ01000001.1"/>
</dbReference>
<keyword evidence="5 7" id="KW-1133">Transmembrane helix</keyword>
<sequence length="213" mass="23755">MSITIIIIIITGIISFMAFNNQDLMDKLIFYPPDIAKRNQWYRFFSNGLIHADIGHLLFNMLSLYFFGDYVNDGFSQIFGSAGTLLYLVMYVSALAICLIPTYMKNKDNYYYRSLGASGAVSAVVFAGILLYPDARLSLLFLPIPIPGFIFGPLYLIITAYLNKRGGGNINHSAHLWGSLYGVAFVIALSFALNTGFNPISHFVDAIRSSLMR</sequence>
<accession>A0A1I5RUK7</accession>
<evidence type="ECO:0000256" key="7">
    <source>
        <dbReference type="SAM" id="Phobius"/>
    </source>
</evidence>
<dbReference type="Pfam" id="PF01694">
    <property type="entry name" value="Rhomboid"/>
    <property type="match status" value="1"/>
</dbReference>
<feature type="transmembrane region" description="Helical" evidence="7">
    <location>
        <begin position="44"/>
        <end position="66"/>
    </location>
</feature>
<keyword evidence="10" id="KW-1185">Reference proteome</keyword>
<feature type="transmembrane region" description="Helical" evidence="7">
    <location>
        <begin position="138"/>
        <end position="162"/>
    </location>
</feature>
<organism evidence="9 10">
    <name type="scientific">Parafilimonas terrae</name>
    <dbReference type="NCBI Taxonomy" id="1465490"/>
    <lineage>
        <taxon>Bacteria</taxon>
        <taxon>Pseudomonadati</taxon>
        <taxon>Bacteroidota</taxon>
        <taxon>Chitinophagia</taxon>
        <taxon>Chitinophagales</taxon>
        <taxon>Chitinophagaceae</taxon>
        <taxon>Parafilimonas</taxon>
    </lineage>
</organism>
<gene>
    <name evidence="9" type="ORF">SAMN05444277_101428</name>
</gene>
<keyword evidence="6 7" id="KW-0472">Membrane</keyword>
<dbReference type="Gene3D" id="1.20.1540.10">
    <property type="entry name" value="Rhomboid-like"/>
    <property type="match status" value="1"/>
</dbReference>
<keyword evidence="4" id="KW-0378">Hydrolase</keyword>
<evidence type="ECO:0000313" key="10">
    <source>
        <dbReference type="Proteomes" id="UP000199031"/>
    </source>
</evidence>
<evidence type="ECO:0000256" key="2">
    <source>
        <dbReference type="ARBA" id="ARBA00009045"/>
    </source>
</evidence>
<dbReference type="OrthoDB" id="9807874at2"/>
<dbReference type="EMBL" id="FOXQ01000001">
    <property type="protein sequence ID" value="SFP62249.1"/>
    <property type="molecule type" value="Genomic_DNA"/>
</dbReference>
<dbReference type="GO" id="GO:0006508">
    <property type="term" value="P:proteolysis"/>
    <property type="evidence" value="ECO:0007669"/>
    <property type="project" value="UniProtKB-KW"/>
</dbReference>
<dbReference type="PANTHER" id="PTHR43731">
    <property type="entry name" value="RHOMBOID PROTEASE"/>
    <property type="match status" value="1"/>
</dbReference>
<comment type="subcellular location">
    <subcellularLocation>
        <location evidence="1">Membrane</location>
        <topology evidence="1">Multi-pass membrane protein</topology>
    </subcellularLocation>
</comment>
<feature type="domain" description="Peptidase S54 rhomboid" evidence="8">
    <location>
        <begin position="39"/>
        <end position="189"/>
    </location>
</feature>
<proteinExistence type="inferred from homology"/>
<comment type="similarity">
    <text evidence="2">Belongs to the peptidase S54 family.</text>
</comment>
<feature type="transmembrane region" description="Helical" evidence="7">
    <location>
        <begin position="6"/>
        <end position="24"/>
    </location>
</feature>
<evidence type="ECO:0000256" key="1">
    <source>
        <dbReference type="ARBA" id="ARBA00004141"/>
    </source>
</evidence>
<dbReference type="STRING" id="1465490.SAMN05444277_101428"/>
<dbReference type="InterPro" id="IPR022764">
    <property type="entry name" value="Peptidase_S54_rhomboid_dom"/>
</dbReference>
<protein>
    <submittedName>
        <fullName evidence="9">Membrane associated serine protease, rhomboid family</fullName>
    </submittedName>
</protein>
<keyword evidence="3 7" id="KW-0812">Transmembrane</keyword>
<dbReference type="GO" id="GO:0004252">
    <property type="term" value="F:serine-type endopeptidase activity"/>
    <property type="evidence" value="ECO:0007669"/>
    <property type="project" value="InterPro"/>
</dbReference>